<dbReference type="PANTHER" id="PTHR11085:SF4">
    <property type="entry name" value="NAD-DEPENDENT PROTEIN DEACYLASE"/>
    <property type="match status" value="1"/>
</dbReference>
<organism evidence="6 7">
    <name type="scientific">Acinetobacter ursingii</name>
    <dbReference type="NCBI Taxonomy" id="108980"/>
    <lineage>
        <taxon>Bacteria</taxon>
        <taxon>Pseudomonadati</taxon>
        <taxon>Pseudomonadota</taxon>
        <taxon>Gammaproteobacteria</taxon>
        <taxon>Moraxellales</taxon>
        <taxon>Moraxellaceae</taxon>
        <taxon>Acinetobacter</taxon>
    </lineage>
</organism>
<dbReference type="InterPro" id="IPR026590">
    <property type="entry name" value="Ssirtuin_cat_dom"/>
</dbReference>
<proteinExistence type="predicted"/>
<dbReference type="PROSITE" id="PS50305">
    <property type="entry name" value="SIRTUIN"/>
    <property type="match status" value="1"/>
</dbReference>
<comment type="caution">
    <text evidence="4">Lacks conserved residue(s) required for the propagation of feature annotation.</text>
</comment>
<dbReference type="InterPro" id="IPR003000">
    <property type="entry name" value="Sirtuin"/>
</dbReference>
<dbReference type="InterPro" id="IPR029035">
    <property type="entry name" value="DHS-like_NAD/FAD-binding_dom"/>
</dbReference>
<dbReference type="Gene3D" id="3.40.50.1220">
    <property type="entry name" value="TPP-binding domain"/>
    <property type="match status" value="1"/>
</dbReference>
<evidence type="ECO:0000256" key="4">
    <source>
        <dbReference type="PROSITE-ProRule" id="PRU00236"/>
    </source>
</evidence>
<reference evidence="6 7" key="1">
    <citation type="journal article" date="2018" name="Nat. Biotechnol.">
        <title>A standardized bacterial taxonomy based on genome phylogeny substantially revises the tree of life.</title>
        <authorList>
            <person name="Parks D.H."/>
            <person name="Chuvochina M."/>
            <person name="Waite D.W."/>
            <person name="Rinke C."/>
            <person name="Skarshewski A."/>
            <person name="Chaumeil P.A."/>
            <person name="Hugenholtz P."/>
        </authorList>
    </citation>
    <scope>NUCLEOTIDE SEQUENCE [LARGE SCALE GENOMIC DNA]</scope>
    <source>
        <strain evidence="6">UBA9669</strain>
    </source>
</reference>
<dbReference type="AlphaFoldDB" id="A0A3D2SHK7"/>
<dbReference type="SUPFAM" id="SSF52467">
    <property type="entry name" value="DHS-like NAD/FAD-binding domain"/>
    <property type="match status" value="1"/>
</dbReference>
<evidence type="ECO:0000313" key="7">
    <source>
        <dbReference type="Proteomes" id="UP000263596"/>
    </source>
</evidence>
<dbReference type="Pfam" id="PF02146">
    <property type="entry name" value="SIR2"/>
    <property type="match status" value="1"/>
</dbReference>
<keyword evidence="3" id="KW-0520">NAD</keyword>
<dbReference type="EMBL" id="DPVE01000020">
    <property type="protein sequence ID" value="HCK28947.1"/>
    <property type="molecule type" value="Genomic_DNA"/>
</dbReference>
<evidence type="ECO:0000256" key="2">
    <source>
        <dbReference type="ARBA" id="ARBA00022679"/>
    </source>
</evidence>
<dbReference type="EC" id="2.3.1.286" evidence="1"/>
<evidence type="ECO:0000313" key="6">
    <source>
        <dbReference type="EMBL" id="HCK28947.1"/>
    </source>
</evidence>
<evidence type="ECO:0000259" key="5">
    <source>
        <dbReference type="PROSITE" id="PS50305"/>
    </source>
</evidence>
<gene>
    <name evidence="6" type="ORF">DHW29_01170</name>
</gene>
<comment type="caution">
    <text evidence="6">The sequence shown here is derived from an EMBL/GenBank/DDBJ whole genome shotgun (WGS) entry which is preliminary data.</text>
</comment>
<name>A0A3D2SHK7_9GAMM</name>
<dbReference type="GO" id="GO:0070403">
    <property type="term" value="F:NAD+ binding"/>
    <property type="evidence" value="ECO:0007669"/>
    <property type="project" value="InterPro"/>
</dbReference>
<keyword evidence="2" id="KW-0808">Transferase</keyword>
<dbReference type="Proteomes" id="UP000263596">
    <property type="component" value="Unassembled WGS sequence"/>
</dbReference>
<evidence type="ECO:0000256" key="3">
    <source>
        <dbReference type="ARBA" id="ARBA00023027"/>
    </source>
</evidence>
<sequence length="109" mass="12432">PIEGWQLDLEHHQCPEGYPLRPHVVWFGEAVPAYDEAIQLLQDADIFIVIGSTLTVYPVAGLIHEIPTHCDAFYIDPQADYSRVPSQYHLIKKTASEGMKQLFEQLKQD</sequence>
<dbReference type="InterPro" id="IPR050134">
    <property type="entry name" value="NAD-dep_sirtuin_deacylases"/>
</dbReference>
<feature type="non-terminal residue" evidence="6">
    <location>
        <position position="1"/>
    </location>
</feature>
<dbReference type="GO" id="GO:0017136">
    <property type="term" value="F:histone deacetylase activity, NAD-dependent"/>
    <property type="evidence" value="ECO:0007669"/>
    <property type="project" value="TreeGrafter"/>
</dbReference>
<evidence type="ECO:0000256" key="1">
    <source>
        <dbReference type="ARBA" id="ARBA00012928"/>
    </source>
</evidence>
<feature type="domain" description="Deacetylase sirtuin-type" evidence="5">
    <location>
        <begin position="1"/>
        <end position="109"/>
    </location>
</feature>
<protein>
    <recommendedName>
        <fullName evidence="1">protein acetyllysine N-acetyltransferase</fullName>
        <ecNumber evidence="1">2.3.1.286</ecNumber>
    </recommendedName>
</protein>
<accession>A0A3D2SHK7</accession>
<dbReference type="PANTHER" id="PTHR11085">
    <property type="entry name" value="NAD-DEPENDENT PROTEIN DEACYLASE SIRTUIN-5, MITOCHONDRIAL-RELATED"/>
    <property type="match status" value="1"/>
</dbReference>